<feature type="compositionally biased region" description="Pro residues" evidence="1">
    <location>
        <begin position="336"/>
        <end position="347"/>
    </location>
</feature>
<keyword evidence="2" id="KW-0472">Membrane</keyword>
<name>A0A8S0XLE1_CYCAE</name>
<feature type="region of interest" description="Disordered" evidence="1">
    <location>
        <begin position="276"/>
        <end position="357"/>
    </location>
</feature>
<sequence>MPKSSYTAMGDPKMSYPHNGMSFINLRPAAALNIGVTASVFTAAKSNFIPDELDATIASVIAATYVAGSAAYLARDFYSSTPVQEIFSRRYGLGEIIDADILLPHPEVLIHDAKVYGAACMRPQLAACENERAINNTLNVCASTDGPETDLAIVVQGGGVCSPGDAPLVVDSKVFGPACMKPSQLALFEYERAIDNMLTSCPSGDAPGKNIAVMIQGEGFCLPEEAPFVVGCKIYGPVCMRPSQLAAFTDEKIVCASGDGSRRSFRFAGSEVAAGSGLPYSSTQGGSGPGEESGNGSAGNSASSGDPRQPTRTVANGSKLPNKKGSTSKLVGNNDSPPPPPPPPPTPAVEEPEPSTNSNNTHLIFAIIIGVILVTICGAALKSSSVKRFYPSIRAQATKRSWRQKPTVVVSRATALLILAFMAFFYVDCYVNPCGRSLKPGEAISQPTSFVVAFQRRVVAPQPRLVVPQPQMVVVPQPLVTEPPMRLAFDKSYYTMDYRLMASPTARATSVPLSSSASLLDDDLMVWGFLVLALLLVPYIIYEFVKFIRRIWINSRSDKWLFARRVEPAKSESMPISSPEPVLVYTSQIAIPNAGKSEDPLSGVSDDETPFVDIQTEFSSGQDSTSVPDFEVTRPVIDKGKGKAVEDEDDETIETEVDETYDTPLSEFEEAFEEMEEAAQMLAIEPPDASFSNDALDKVESANDPLEVLEKTEEVTQMHAVEAVASSSSLTLDSASFVPAPPPVASSSSATSPPTSMSPSGLVPTTTATELLESSEEAPGEVPGRRRRKRRHKRDPETHNTRRRRGRRHPHNWKKNQNGEDDDEGAENEAD</sequence>
<protein>
    <submittedName>
        <fullName evidence="3">Uncharacterized protein</fullName>
    </submittedName>
</protein>
<feature type="transmembrane region" description="Helical" evidence="2">
    <location>
        <begin position="409"/>
        <end position="427"/>
    </location>
</feature>
<dbReference type="OrthoDB" id="10511611at2759"/>
<reference evidence="3 4" key="1">
    <citation type="submission" date="2020-01" db="EMBL/GenBank/DDBJ databases">
        <authorList>
            <person name="Gupta K D."/>
        </authorList>
    </citation>
    <scope>NUCLEOTIDE SEQUENCE [LARGE SCALE GENOMIC DNA]</scope>
</reference>
<keyword evidence="4" id="KW-1185">Reference proteome</keyword>
<feature type="compositionally biased region" description="Low complexity" evidence="1">
    <location>
        <begin position="745"/>
        <end position="772"/>
    </location>
</feature>
<feature type="compositionally biased region" description="Gly residues" evidence="1">
    <location>
        <begin position="285"/>
        <end position="297"/>
    </location>
</feature>
<feature type="compositionally biased region" description="Low complexity" evidence="1">
    <location>
        <begin position="725"/>
        <end position="738"/>
    </location>
</feature>
<feature type="region of interest" description="Disordered" evidence="1">
    <location>
        <begin position="725"/>
        <end position="831"/>
    </location>
</feature>
<evidence type="ECO:0000256" key="1">
    <source>
        <dbReference type="SAM" id="MobiDB-lite"/>
    </source>
</evidence>
<dbReference type="EMBL" id="CACVBS010000049">
    <property type="protein sequence ID" value="CAA7265473.1"/>
    <property type="molecule type" value="Genomic_DNA"/>
</dbReference>
<proteinExistence type="predicted"/>
<gene>
    <name evidence="3" type="ORF">AAE3_LOCUS7812</name>
</gene>
<feature type="compositionally biased region" description="Acidic residues" evidence="1">
    <location>
        <begin position="819"/>
        <end position="831"/>
    </location>
</feature>
<evidence type="ECO:0000256" key="2">
    <source>
        <dbReference type="SAM" id="Phobius"/>
    </source>
</evidence>
<evidence type="ECO:0000313" key="3">
    <source>
        <dbReference type="EMBL" id="CAA7265473.1"/>
    </source>
</evidence>
<feature type="transmembrane region" description="Helical" evidence="2">
    <location>
        <begin position="524"/>
        <end position="542"/>
    </location>
</feature>
<feature type="compositionally biased region" description="Polar residues" evidence="1">
    <location>
        <begin position="324"/>
        <end position="335"/>
    </location>
</feature>
<keyword evidence="2" id="KW-1133">Transmembrane helix</keyword>
<feature type="compositionally biased region" description="Basic residues" evidence="1">
    <location>
        <begin position="801"/>
        <end position="814"/>
    </location>
</feature>
<evidence type="ECO:0000313" key="4">
    <source>
        <dbReference type="Proteomes" id="UP000467700"/>
    </source>
</evidence>
<dbReference type="Proteomes" id="UP000467700">
    <property type="component" value="Unassembled WGS sequence"/>
</dbReference>
<organism evidence="3 4">
    <name type="scientific">Cyclocybe aegerita</name>
    <name type="common">Black poplar mushroom</name>
    <name type="synonym">Agrocybe aegerita</name>
    <dbReference type="NCBI Taxonomy" id="1973307"/>
    <lineage>
        <taxon>Eukaryota</taxon>
        <taxon>Fungi</taxon>
        <taxon>Dikarya</taxon>
        <taxon>Basidiomycota</taxon>
        <taxon>Agaricomycotina</taxon>
        <taxon>Agaricomycetes</taxon>
        <taxon>Agaricomycetidae</taxon>
        <taxon>Agaricales</taxon>
        <taxon>Agaricineae</taxon>
        <taxon>Bolbitiaceae</taxon>
        <taxon>Cyclocybe</taxon>
    </lineage>
</organism>
<dbReference type="AlphaFoldDB" id="A0A8S0XLE1"/>
<feature type="transmembrane region" description="Helical" evidence="2">
    <location>
        <begin position="363"/>
        <end position="381"/>
    </location>
</feature>
<accession>A0A8S0XLE1</accession>
<keyword evidence="2" id="KW-0812">Transmembrane</keyword>
<comment type="caution">
    <text evidence="3">The sequence shown here is derived from an EMBL/GenBank/DDBJ whole genome shotgun (WGS) entry which is preliminary data.</text>
</comment>